<dbReference type="InterPro" id="IPR008948">
    <property type="entry name" value="L-Aspartase-like"/>
</dbReference>
<dbReference type="PANTHER" id="PTHR11444">
    <property type="entry name" value="ASPARTATEAMMONIA/ARGININOSUCCINATE/ADENYLOSUCCINATE LYASE"/>
    <property type="match status" value="1"/>
</dbReference>
<comment type="caution">
    <text evidence="6">The sequence shown here is derived from an EMBL/GenBank/DDBJ whole genome shotgun (WGS) entry which is preliminary data.</text>
</comment>
<dbReference type="Gene3D" id="1.10.40.30">
    <property type="entry name" value="Fumarase/aspartase (C-terminal domain)"/>
    <property type="match status" value="1"/>
</dbReference>
<dbReference type="Gene3D" id="1.20.200.10">
    <property type="entry name" value="Fumarase/aspartase (Central domain)"/>
    <property type="match status" value="1"/>
</dbReference>
<comment type="subunit">
    <text evidence="3">Homotetramer.</text>
</comment>
<protein>
    <recommendedName>
        <fullName evidence="3">Fumarate hydratase class II</fullName>
        <shortName evidence="3">Fumarase C</shortName>
        <ecNumber evidence="3">4.2.1.2</ecNumber>
    </recommendedName>
    <alternativeName>
        <fullName evidence="3">Aerobic fumarase</fullName>
    </alternativeName>
    <alternativeName>
        <fullName evidence="3">Iron-independent fumarase</fullName>
    </alternativeName>
</protein>
<dbReference type="EMBL" id="JBHLZY010000025">
    <property type="protein sequence ID" value="MFB9770359.1"/>
    <property type="molecule type" value="Genomic_DNA"/>
</dbReference>
<reference evidence="6 7" key="1">
    <citation type="submission" date="2024-09" db="EMBL/GenBank/DDBJ databases">
        <authorList>
            <person name="Sun Q."/>
            <person name="Mori K."/>
        </authorList>
    </citation>
    <scope>NUCLEOTIDE SEQUENCE [LARGE SCALE GENOMIC DNA]</scope>
    <source>
        <strain evidence="6 7">TBRC 4576</strain>
    </source>
</reference>
<organism evidence="6 7">
    <name type="scientific">Lactiplantibacillus modestisalitolerans</name>
    <dbReference type="NCBI Taxonomy" id="1457219"/>
    <lineage>
        <taxon>Bacteria</taxon>
        <taxon>Bacillati</taxon>
        <taxon>Bacillota</taxon>
        <taxon>Bacilli</taxon>
        <taxon>Lactobacillales</taxon>
        <taxon>Lactobacillaceae</taxon>
        <taxon>Lactiplantibacillus</taxon>
    </lineage>
</organism>
<comment type="subcellular location">
    <subcellularLocation>
        <location evidence="3">Cytoplasm</location>
    </subcellularLocation>
</comment>
<gene>
    <name evidence="3" type="primary">fumC</name>
    <name evidence="6" type="ORF">ACFFLI_10845</name>
</gene>
<name>A0ABV5WW27_9LACO</name>
<dbReference type="InterPro" id="IPR005677">
    <property type="entry name" value="Fum_hydII"/>
</dbReference>
<feature type="binding site" evidence="3">
    <location>
        <begin position="320"/>
        <end position="322"/>
    </location>
    <ligand>
        <name>substrate</name>
    </ligand>
</feature>
<dbReference type="Pfam" id="PF10415">
    <property type="entry name" value="FumaraseC_C"/>
    <property type="match status" value="1"/>
</dbReference>
<feature type="site" description="Important for catalytic activity" evidence="3">
    <location>
        <position position="327"/>
    </location>
</feature>
<evidence type="ECO:0000256" key="3">
    <source>
        <dbReference type="HAMAP-Rule" id="MF_00743"/>
    </source>
</evidence>
<keyword evidence="3" id="KW-0816">Tricarboxylic acid cycle</keyword>
<dbReference type="Gene3D" id="1.10.275.10">
    <property type="entry name" value="Fumarase/aspartase (N-terminal domain)"/>
    <property type="match status" value="1"/>
</dbReference>
<keyword evidence="7" id="KW-1185">Reference proteome</keyword>
<evidence type="ECO:0000313" key="7">
    <source>
        <dbReference type="Proteomes" id="UP001589691"/>
    </source>
</evidence>
<dbReference type="GO" id="GO:0004333">
    <property type="term" value="F:fumarate hydratase activity"/>
    <property type="evidence" value="ECO:0007669"/>
    <property type="project" value="UniProtKB-EC"/>
</dbReference>
<comment type="pathway">
    <text evidence="3">Carbohydrate metabolism; tricarboxylic acid cycle; (S)-malate from fumarate: step 1/1.</text>
</comment>
<dbReference type="PRINTS" id="PR00149">
    <property type="entry name" value="FUMRATELYASE"/>
</dbReference>
<keyword evidence="3" id="KW-0963">Cytoplasm</keyword>
<evidence type="ECO:0000256" key="1">
    <source>
        <dbReference type="ARBA" id="ARBA00009084"/>
    </source>
</evidence>
<feature type="binding site" evidence="3">
    <location>
        <position position="315"/>
    </location>
    <ligand>
        <name>substrate</name>
    </ligand>
</feature>
<dbReference type="RefSeq" id="WP_137642693.1">
    <property type="nucleotide sequence ID" value="NZ_BJEA01000010.1"/>
</dbReference>
<dbReference type="EC" id="4.2.1.2" evidence="3"/>
<comment type="catalytic activity">
    <reaction evidence="3">
        <text>(S)-malate = fumarate + H2O</text>
        <dbReference type="Rhea" id="RHEA:12460"/>
        <dbReference type="ChEBI" id="CHEBI:15377"/>
        <dbReference type="ChEBI" id="CHEBI:15589"/>
        <dbReference type="ChEBI" id="CHEBI:29806"/>
        <dbReference type="EC" id="4.2.1.2"/>
    </reaction>
</comment>
<comment type="function">
    <text evidence="3">Involved in the TCA cycle. Catalyzes the stereospecific interconversion of fumarate to L-malate.</text>
</comment>
<dbReference type="Proteomes" id="UP001589691">
    <property type="component" value="Unassembled WGS sequence"/>
</dbReference>
<keyword evidence="2 3" id="KW-0456">Lyase</keyword>
<dbReference type="InterPro" id="IPR022761">
    <property type="entry name" value="Fumarate_lyase_N"/>
</dbReference>
<dbReference type="InterPro" id="IPR024083">
    <property type="entry name" value="Fumarase/histidase_N"/>
</dbReference>
<evidence type="ECO:0000313" key="6">
    <source>
        <dbReference type="EMBL" id="MFB9770359.1"/>
    </source>
</evidence>
<feature type="active site" evidence="3">
    <location>
        <position position="314"/>
    </location>
</feature>
<proteinExistence type="inferred from homology"/>
<comment type="similarity">
    <text evidence="1 3">Belongs to the class-II fumarase/aspartase family. Fumarase subfamily.</text>
</comment>
<accession>A0ABV5WW27</accession>
<dbReference type="InterPro" id="IPR020557">
    <property type="entry name" value="Fumarate_lyase_CS"/>
</dbReference>
<dbReference type="Pfam" id="PF00206">
    <property type="entry name" value="Lyase_1"/>
    <property type="match status" value="1"/>
</dbReference>
<dbReference type="InterPro" id="IPR018951">
    <property type="entry name" value="Fumarase_C_C"/>
</dbReference>
<feature type="binding site" evidence="3">
    <location>
        <position position="183"/>
    </location>
    <ligand>
        <name>substrate</name>
    </ligand>
</feature>
<evidence type="ECO:0000259" key="5">
    <source>
        <dbReference type="Pfam" id="PF10415"/>
    </source>
</evidence>
<evidence type="ECO:0000259" key="4">
    <source>
        <dbReference type="Pfam" id="PF00206"/>
    </source>
</evidence>
<evidence type="ECO:0000256" key="2">
    <source>
        <dbReference type="ARBA" id="ARBA00023239"/>
    </source>
</evidence>
<dbReference type="HAMAP" id="MF_00743">
    <property type="entry name" value="FumaraseC"/>
    <property type="match status" value="1"/>
</dbReference>
<sequence length="467" mass="49743">MTTYREEADTLGTVQIPATALWGPQTERSRHNFPHGPLMPLAVVRALLEIKRAAAAVNGDLKTLAPAKADLIQQAAAKLLALDDRALQADFPLHVYQTGSGTQTNMNVNEVLAHVAGQLAPQPAIAANDDVNQSQSSNDTFPTAMNIAAYQVLTPLITQLTALIDALKVKQQTYWRTVKIGRTHLQDATPLTFGQEISGWVAMLTHDRAYLNQLKGALLALPIGGTAVGTGLNTQPAFAGQMVAALTTAYQVPFRLSDNAFAGLAAHSELTVVHGALKTLAADLVKIGNDLRFLASGPRAGYGELTIPANEPGSSIMPGKVNPTQVEALTMAAARVMGNDTTISFAASQGNFEMNVYKPVIIAAFLESAELLTGTLAGLTTKLVTGLRVNAQRMHQLVDESLMTVTALSPHIGYHHAAEIAQQAEKQGTTLRVAALASGYVTAADFDQWVDPLKMTNVERQTESKDD</sequence>
<comment type="caution">
    <text evidence="3">Lacks conserved residue(s) required for the propagation of feature annotation.</text>
</comment>
<dbReference type="SUPFAM" id="SSF48557">
    <property type="entry name" value="L-aspartase-like"/>
    <property type="match status" value="1"/>
</dbReference>
<dbReference type="PROSITE" id="PS00163">
    <property type="entry name" value="FUMARATE_LYASES"/>
    <property type="match status" value="1"/>
</dbReference>
<feature type="domain" description="Fumarase C C-terminal" evidence="5">
    <location>
        <begin position="405"/>
        <end position="457"/>
    </location>
</feature>
<feature type="binding site" evidence="3">
    <location>
        <begin position="136"/>
        <end position="138"/>
    </location>
    <ligand>
        <name>substrate</name>
    </ligand>
</feature>
<feature type="domain" description="Fumarate lyase N-terminal" evidence="4">
    <location>
        <begin position="12"/>
        <end position="338"/>
    </location>
</feature>
<dbReference type="PANTHER" id="PTHR11444:SF1">
    <property type="entry name" value="FUMARATE HYDRATASE, MITOCHONDRIAL"/>
    <property type="match status" value="1"/>
</dbReference>
<feature type="binding site" evidence="3">
    <location>
        <begin position="100"/>
        <end position="102"/>
    </location>
    <ligand>
        <name>substrate</name>
    </ligand>
</feature>
<dbReference type="InterPro" id="IPR000362">
    <property type="entry name" value="Fumarate_lyase_fam"/>
</dbReference>
<feature type="active site" description="Proton donor/acceptor" evidence="3">
    <location>
        <position position="184"/>
    </location>
</feature>
<comment type="miscellaneous">
    <text evidence="3">There are 2 substrate-binding sites: the catalytic A site, and the non-catalytic B site that may play a role in the transfer of substrate or product between the active site and the solvent. Alternatively, the B site may bind allosteric effectors.</text>
</comment>